<feature type="domain" description="Phosphodiester glycosidase" evidence="2">
    <location>
        <begin position="95"/>
        <end position="285"/>
    </location>
</feature>
<dbReference type="PANTHER" id="PTHR40446:SF2">
    <property type="entry name" value="N-ACETYLGLUCOSAMINE-1-PHOSPHODIESTER ALPHA-N-ACETYLGLUCOSAMINIDASE"/>
    <property type="match status" value="1"/>
</dbReference>
<dbReference type="GO" id="GO:0016798">
    <property type="term" value="F:hydrolase activity, acting on glycosyl bonds"/>
    <property type="evidence" value="ECO:0007669"/>
    <property type="project" value="UniProtKB-KW"/>
</dbReference>
<evidence type="ECO:0000256" key="1">
    <source>
        <dbReference type="SAM" id="SignalP"/>
    </source>
</evidence>
<sequence length="288" mass="32063">MLTRSGFLLLLICLSFSVSAQNIDSLTFVKAKWQKNRIAPKVRLYRHHFNSKNLFSANENISYLEIKNNGRKAVFAIGVEEKKLITTSDFGKKDTALAAINGNFFDVKNGGSVDYVRLNNKVINVNRLQKDGSRAKHQQAAVVIANGKIAIKKWDGNLDWETKLMEKDVMLNGPLLAINGIKEAIDTTSFSQLRHPRTCLGLKPNGKVIMLTVDGRNDNSAGMSLPELTNIMTWLGCTSILNFDGGGSTTLWIDGFPDNGIINYPTDNKKWDHEGQRKVANVILVKKK</sequence>
<gene>
    <name evidence="3" type="ORF">D7004_17480</name>
</gene>
<dbReference type="OrthoDB" id="9809781at2"/>
<keyword evidence="1" id="KW-0732">Signal</keyword>
<protein>
    <submittedName>
        <fullName evidence="3">Phosphodiester glycosidase family protein</fullName>
    </submittedName>
</protein>
<comment type="caution">
    <text evidence="3">The sequence shown here is derived from an EMBL/GenBank/DDBJ whole genome shotgun (WGS) entry which is preliminary data.</text>
</comment>
<dbReference type="RefSeq" id="WP_123207112.1">
    <property type="nucleotide sequence ID" value="NZ_RBEE01000043.1"/>
</dbReference>
<dbReference type="Proteomes" id="UP000274046">
    <property type="component" value="Unassembled WGS sequence"/>
</dbReference>
<evidence type="ECO:0000259" key="2">
    <source>
        <dbReference type="Pfam" id="PF09992"/>
    </source>
</evidence>
<proteinExistence type="predicted"/>
<dbReference type="PANTHER" id="PTHR40446">
    <property type="entry name" value="N-ACETYLGLUCOSAMINE-1-PHOSPHODIESTER ALPHA-N-ACETYLGLUCOSAMINIDASE"/>
    <property type="match status" value="1"/>
</dbReference>
<keyword evidence="4" id="KW-1185">Reference proteome</keyword>
<name>A0A3N0BPC1_9SPHI</name>
<accession>A0A3N0BPC1</accession>
<dbReference type="Pfam" id="PF09992">
    <property type="entry name" value="NAGPA"/>
    <property type="match status" value="1"/>
</dbReference>
<keyword evidence="3" id="KW-0378">Hydrolase</keyword>
<feature type="signal peptide" evidence="1">
    <location>
        <begin position="1"/>
        <end position="20"/>
    </location>
</feature>
<dbReference type="InterPro" id="IPR018711">
    <property type="entry name" value="NAGPA"/>
</dbReference>
<dbReference type="AlphaFoldDB" id="A0A3N0BPC1"/>
<organism evidence="3 4">
    <name type="scientific">Pedobacter jejuensis</name>
    <dbReference type="NCBI Taxonomy" id="1268550"/>
    <lineage>
        <taxon>Bacteria</taxon>
        <taxon>Pseudomonadati</taxon>
        <taxon>Bacteroidota</taxon>
        <taxon>Sphingobacteriia</taxon>
        <taxon>Sphingobacteriales</taxon>
        <taxon>Sphingobacteriaceae</taxon>
        <taxon>Pedobacter</taxon>
    </lineage>
</organism>
<reference evidence="3 4" key="1">
    <citation type="submission" date="2018-10" db="EMBL/GenBank/DDBJ databases">
        <title>Genome sequencing of Pedobacter jejuensis TNB23.</title>
        <authorList>
            <person name="Cho Y.-J."/>
            <person name="Cho A."/>
            <person name="Kim O.-S."/>
        </authorList>
    </citation>
    <scope>NUCLEOTIDE SEQUENCE [LARGE SCALE GENOMIC DNA]</scope>
    <source>
        <strain evidence="3 4">TNB23</strain>
    </source>
</reference>
<feature type="chain" id="PRO_5018145396" evidence="1">
    <location>
        <begin position="21"/>
        <end position="288"/>
    </location>
</feature>
<evidence type="ECO:0000313" key="3">
    <source>
        <dbReference type="EMBL" id="RNL50686.1"/>
    </source>
</evidence>
<evidence type="ECO:0000313" key="4">
    <source>
        <dbReference type="Proteomes" id="UP000274046"/>
    </source>
</evidence>
<dbReference type="EMBL" id="RBEE01000043">
    <property type="protein sequence ID" value="RNL50686.1"/>
    <property type="molecule type" value="Genomic_DNA"/>
</dbReference>
<keyword evidence="3" id="KW-0326">Glycosidase</keyword>